<comment type="caution">
    <text evidence="5">The sequence shown here is derived from an EMBL/GenBank/DDBJ whole genome shotgun (WGS) entry which is preliminary data.</text>
</comment>
<dbReference type="GO" id="GO:0006729">
    <property type="term" value="P:tetrahydrobiopterin biosynthetic process"/>
    <property type="evidence" value="ECO:0007669"/>
    <property type="project" value="InterPro"/>
</dbReference>
<name>A0A1G2EMM8_9BACT</name>
<dbReference type="Proteomes" id="UP000177740">
    <property type="component" value="Unassembled WGS sequence"/>
</dbReference>
<comment type="similarity">
    <text evidence="2">Belongs to the pterin-4-alpha-carbinolamine dehydratase family.</text>
</comment>
<dbReference type="CDD" id="cd00488">
    <property type="entry name" value="PCD_DCoH"/>
    <property type="match status" value="1"/>
</dbReference>
<evidence type="ECO:0000256" key="1">
    <source>
        <dbReference type="ARBA" id="ARBA00001554"/>
    </source>
</evidence>
<organism evidence="5 6">
    <name type="scientific">Candidatus Nealsonbacteria bacterium RIFOXYB1_FULL_40_15</name>
    <dbReference type="NCBI Taxonomy" id="1801677"/>
    <lineage>
        <taxon>Bacteria</taxon>
        <taxon>Candidatus Nealsoniibacteriota</taxon>
    </lineage>
</organism>
<reference evidence="5 6" key="1">
    <citation type="journal article" date="2016" name="Nat. Commun.">
        <title>Thousands of microbial genomes shed light on interconnected biogeochemical processes in an aquifer system.</title>
        <authorList>
            <person name="Anantharaman K."/>
            <person name="Brown C.T."/>
            <person name="Hug L.A."/>
            <person name="Sharon I."/>
            <person name="Castelle C.J."/>
            <person name="Probst A.J."/>
            <person name="Thomas B.C."/>
            <person name="Singh A."/>
            <person name="Wilkins M.J."/>
            <person name="Karaoz U."/>
            <person name="Brodie E.L."/>
            <person name="Williams K.H."/>
            <person name="Hubbard S.S."/>
            <person name="Banfield J.F."/>
        </authorList>
    </citation>
    <scope>NUCLEOTIDE SEQUENCE [LARGE SCALE GENOMIC DNA]</scope>
</reference>
<dbReference type="Pfam" id="PF01329">
    <property type="entry name" value="Pterin_4a"/>
    <property type="match status" value="1"/>
</dbReference>
<dbReference type="GO" id="GO:0008124">
    <property type="term" value="F:4-alpha-hydroxytetrahydrobiopterin dehydratase activity"/>
    <property type="evidence" value="ECO:0007669"/>
    <property type="project" value="UniProtKB-EC"/>
</dbReference>
<comment type="catalytic activity">
    <reaction evidence="1">
        <text>(4aS,6R)-4a-hydroxy-L-erythro-5,6,7,8-tetrahydrobiopterin = (6R)-L-erythro-6,7-dihydrobiopterin + H2O</text>
        <dbReference type="Rhea" id="RHEA:11920"/>
        <dbReference type="ChEBI" id="CHEBI:15377"/>
        <dbReference type="ChEBI" id="CHEBI:15642"/>
        <dbReference type="ChEBI" id="CHEBI:43120"/>
        <dbReference type="EC" id="4.2.1.96"/>
    </reaction>
</comment>
<dbReference type="InterPro" id="IPR001533">
    <property type="entry name" value="Pterin_deHydtase"/>
</dbReference>
<dbReference type="Gene3D" id="3.30.1360.20">
    <property type="entry name" value="Transcriptional coactivator/pterin dehydratase"/>
    <property type="match status" value="1"/>
</dbReference>
<evidence type="ECO:0000313" key="6">
    <source>
        <dbReference type="Proteomes" id="UP000177740"/>
    </source>
</evidence>
<evidence type="ECO:0000256" key="4">
    <source>
        <dbReference type="ARBA" id="ARBA00023239"/>
    </source>
</evidence>
<evidence type="ECO:0000256" key="2">
    <source>
        <dbReference type="ARBA" id="ARBA00006472"/>
    </source>
</evidence>
<accession>A0A1G2EMM8</accession>
<dbReference type="NCBIfam" id="NF002017">
    <property type="entry name" value="PRK00823.1-2"/>
    <property type="match status" value="1"/>
</dbReference>
<dbReference type="EC" id="4.2.1.96" evidence="3"/>
<dbReference type="InterPro" id="IPR036428">
    <property type="entry name" value="PCD_sf"/>
</dbReference>
<proteinExistence type="inferred from homology"/>
<evidence type="ECO:0000313" key="5">
    <source>
        <dbReference type="EMBL" id="OGZ26600.1"/>
    </source>
</evidence>
<gene>
    <name evidence="5" type="ORF">A2365_00310</name>
</gene>
<dbReference type="PANTHER" id="PTHR12599">
    <property type="entry name" value="PTERIN-4-ALPHA-CARBINOLAMINE DEHYDRATASE"/>
    <property type="match status" value="1"/>
</dbReference>
<keyword evidence="4" id="KW-0456">Lyase</keyword>
<dbReference type="STRING" id="1801677.A2365_00310"/>
<dbReference type="PANTHER" id="PTHR12599:SF0">
    <property type="entry name" value="PTERIN-4-ALPHA-CARBINOLAMINE DEHYDRATASE"/>
    <property type="match status" value="1"/>
</dbReference>
<dbReference type="AlphaFoldDB" id="A0A1G2EMM8"/>
<evidence type="ECO:0000256" key="3">
    <source>
        <dbReference type="ARBA" id="ARBA00013252"/>
    </source>
</evidence>
<protein>
    <recommendedName>
        <fullName evidence="3">4a-hydroxytetrahydrobiopterin dehydratase</fullName>
        <ecNumber evidence="3">4.2.1.96</ecNumber>
    </recommendedName>
</protein>
<dbReference type="EMBL" id="MHMM01000020">
    <property type="protein sequence ID" value="OGZ26600.1"/>
    <property type="molecule type" value="Genomic_DNA"/>
</dbReference>
<sequence>MKIEQWEVVGNKSLERIFKFKDFKEALGFVNRVGELAEEENHHPDILLFSWNKVRITLTTHKEHRITDKDFNLAEEINKIYNK</sequence>
<dbReference type="SUPFAM" id="SSF55248">
    <property type="entry name" value="PCD-like"/>
    <property type="match status" value="1"/>
</dbReference>